<dbReference type="AlphaFoldDB" id="K0SV98"/>
<feature type="compositionally biased region" description="Basic and acidic residues" evidence="1">
    <location>
        <begin position="139"/>
        <end position="161"/>
    </location>
</feature>
<organism evidence="3 4">
    <name type="scientific">Thalassiosira oceanica</name>
    <name type="common">Marine diatom</name>
    <dbReference type="NCBI Taxonomy" id="159749"/>
    <lineage>
        <taxon>Eukaryota</taxon>
        <taxon>Sar</taxon>
        <taxon>Stramenopiles</taxon>
        <taxon>Ochrophyta</taxon>
        <taxon>Bacillariophyta</taxon>
        <taxon>Coscinodiscophyceae</taxon>
        <taxon>Thalassiosirophycidae</taxon>
        <taxon>Thalassiosirales</taxon>
        <taxon>Thalassiosiraceae</taxon>
        <taxon>Thalassiosira</taxon>
    </lineage>
</organism>
<evidence type="ECO:0000256" key="2">
    <source>
        <dbReference type="SAM" id="SignalP"/>
    </source>
</evidence>
<feature type="region of interest" description="Disordered" evidence="1">
    <location>
        <begin position="98"/>
        <end position="172"/>
    </location>
</feature>
<feature type="non-terminal residue" evidence="3">
    <location>
        <position position="944"/>
    </location>
</feature>
<feature type="signal peptide" evidence="2">
    <location>
        <begin position="1"/>
        <end position="22"/>
    </location>
</feature>
<evidence type="ECO:0000256" key="1">
    <source>
        <dbReference type="SAM" id="MobiDB-lite"/>
    </source>
</evidence>
<protein>
    <submittedName>
        <fullName evidence="3">Uncharacterized protein</fullName>
    </submittedName>
</protein>
<proteinExistence type="predicted"/>
<dbReference type="Proteomes" id="UP000266841">
    <property type="component" value="Unassembled WGS sequence"/>
</dbReference>
<sequence length="944" mass="103843">MVAAAFSLLLVGLFTGFPTALGVSFREYEYDYNSRFSRGTAPRSLFFPDAGSIEYDPDFAAFDYNVFRAKNVISSTRKKTGSVDAITVDPLSTAEGLGNLFTDSGPRRSLRPPIGATRELTKSGKQKAKNGKTKIGKTKAGEKKKTEKTKAGEETTDKTEAGENTTENTKAGENTVELEEEIQDLHKQLEQCHLKREKANDSPDWLFVQMSSQCSFFQLGDRYYVKLFHAAKTTYEFTDRPNRLAHSMLTWVFTETFDKLFAGSKGFPNGAITYSSADGIQTPVIGVFAGAPTWNNDDDGNLEVTYQLKQEGNQREIFDVVNVFESERFSSCSFFIDGTEAQPYQMMSPSALKTKIDTYVVDQGGVDNIVSDGYGLLNKYKEYALGDSKKIDDLRYATVNQALVGIKQVVALSENVGSMNAGQIAGAAGQILATIGALIGPFAGPVGPTAGEDAHNDIGHPIDHLESVHGPEWYKKNLKGVMNLLHGLSWGGFAELRGALDGAYTNVYTGEDCALSRVNNYLTNKCKAGSSKTCAWNHNAAQLNGQPANAAKSFLYLGESNFKRCKLAVQSLETSFAALTTLAKLYQHSMYILSQFFRLQHIVCESLPSGCSCPQQSFAENNKFISWDQLGSDCENALNDSWPKVSGMYPWDLVQNFFTNLMTFQESHQRAFDLNQEFVPEGAINPTKSSSPTPSPTTTYCGCDTCTQEVWDTHADESQDNKFTCGERIAWETSNHGNSLSYAQACDFVGNEEFSGAKTCSPCKCPPKQLRPSFGQQCNQDTNYPTYWPQGQICNKITCNNAFLCKTQCVIVFVGFVAISHCLQSVVMRSDTFSERWIKDGSSHYSKYVGTTTPGGLLVIGESFYESDCLDTCNYISKTYPGIGGQGIFVYDDDNNGAQNGWLQRYVSSASGPDLSRAFQQDVCRSACKSGQFDDSYIMVVAVP</sequence>
<evidence type="ECO:0000313" key="3">
    <source>
        <dbReference type="EMBL" id="EJK69355.1"/>
    </source>
</evidence>
<comment type="caution">
    <text evidence="3">The sequence shown here is derived from an EMBL/GenBank/DDBJ whole genome shotgun (WGS) entry which is preliminary data.</text>
</comment>
<keyword evidence="2" id="KW-0732">Signal</keyword>
<keyword evidence="4" id="KW-1185">Reference proteome</keyword>
<feature type="chain" id="PRO_5003841456" evidence="2">
    <location>
        <begin position="23"/>
        <end position="944"/>
    </location>
</feature>
<gene>
    <name evidence="3" type="ORF">THAOC_09397</name>
</gene>
<accession>K0SV98</accession>
<feature type="compositionally biased region" description="Basic residues" evidence="1">
    <location>
        <begin position="124"/>
        <end position="137"/>
    </location>
</feature>
<name>K0SV98_THAOC</name>
<dbReference type="EMBL" id="AGNL01010191">
    <property type="protein sequence ID" value="EJK69355.1"/>
    <property type="molecule type" value="Genomic_DNA"/>
</dbReference>
<reference evidence="3 4" key="1">
    <citation type="journal article" date="2012" name="Genome Biol.">
        <title>Genome and low-iron response of an oceanic diatom adapted to chronic iron limitation.</title>
        <authorList>
            <person name="Lommer M."/>
            <person name="Specht M."/>
            <person name="Roy A.S."/>
            <person name="Kraemer L."/>
            <person name="Andreson R."/>
            <person name="Gutowska M.A."/>
            <person name="Wolf J."/>
            <person name="Bergner S.V."/>
            <person name="Schilhabel M.B."/>
            <person name="Klostermeier U.C."/>
            <person name="Beiko R.G."/>
            <person name="Rosenstiel P."/>
            <person name="Hippler M."/>
            <person name="Laroche J."/>
        </authorList>
    </citation>
    <scope>NUCLEOTIDE SEQUENCE [LARGE SCALE GENOMIC DNA]</scope>
    <source>
        <strain evidence="3 4">CCMP1005</strain>
    </source>
</reference>
<evidence type="ECO:0000313" key="4">
    <source>
        <dbReference type="Proteomes" id="UP000266841"/>
    </source>
</evidence>